<comment type="caution">
    <text evidence="4">The sequence shown here is derived from an EMBL/GenBank/DDBJ whole genome shotgun (WGS) entry which is preliminary data.</text>
</comment>
<dbReference type="PANTHER" id="PTHR46401:SF2">
    <property type="entry name" value="GLYCOSYLTRANSFERASE WBBK-RELATED"/>
    <property type="match status" value="1"/>
</dbReference>
<name>A0A1G2B364_9BACT</name>
<dbReference type="InterPro" id="IPR001296">
    <property type="entry name" value="Glyco_trans_1"/>
</dbReference>
<dbReference type="GO" id="GO:0009103">
    <property type="term" value="P:lipopolysaccharide biosynthetic process"/>
    <property type="evidence" value="ECO:0007669"/>
    <property type="project" value="TreeGrafter"/>
</dbReference>
<sequence length="382" mass="43660">MKIGIDCRTILNPSSGERAGVGHYTYHLVKNLITIDKKNQYVLFFDYRMRDTNEFRKKNVVIRHFPFSKYKAFLPFTYTHMLMSAYLLKYGLDLYHSPITSLPLTYPRKEVVTVHDLAIYKNPAWFPSQIFSTKLLVPQSLRKANAIIAVSQSTKKDLQDLFNVPSAKVSVIYEGVSTQRIKLKSRKDDIRRFKLGDKFILFVGTLEPRKNLGTLLRAYKKLITWDKKFSAYPLAIAGHKSYKSEDVFKEVNELKLGKAVRFLDYVTTNEKFDLMKKAACFINPSSYEGFGLTLVEAMALGCPVIASNVSSMPEIVGKAGVLINPEHEYEIAAALRKVLTDARLRERLKKAGPKQSAQFSWEKCARETLAVYEKVGRKKQKS</sequence>
<reference evidence="4 5" key="1">
    <citation type="journal article" date="2016" name="Nat. Commun.">
        <title>Thousands of microbial genomes shed light on interconnected biogeochemical processes in an aquifer system.</title>
        <authorList>
            <person name="Anantharaman K."/>
            <person name="Brown C.T."/>
            <person name="Hug L.A."/>
            <person name="Sharon I."/>
            <person name="Castelle C.J."/>
            <person name="Probst A.J."/>
            <person name="Thomas B.C."/>
            <person name="Singh A."/>
            <person name="Wilkins M.J."/>
            <person name="Karaoz U."/>
            <person name="Brodie E.L."/>
            <person name="Williams K.H."/>
            <person name="Hubbard S.S."/>
            <person name="Banfield J.F."/>
        </authorList>
    </citation>
    <scope>NUCLEOTIDE SEQUENCE [LARGE SCALE GENOMIC DNA]</scope>
</reference>
<dbReference type="EMBL" id="MHKE01000013">
    <property type="protein sequence ID" value="OGY83643.1"/>
    <property type="molecule type" value="Genomic_DNA"/>
</dbReference>
<dbReference type="InterPro" id="IPR028098">
    <property type="entry name" value="Glyco_trans_4-like_N"/>
</dbReference>
<dbReference type="PANTHER" id="PTHR46401">
    <property type="entry name" value="GLYCOSYLTRANSFERASE WBBK-RELATED"/>
    <property type="match status" value="1"/>
</dbReference>
<dbReference type="STRING" id="1798543.A2898_05650"/>
<evidence type="ECO:0008006" key="6">
    <source>
        <dbReference type="Google" id="ProtNLM"/>
    </source>
</evidence>
<accession>A0A1G2B364</accession>
<dbReference type="Proteomes" id="UP000179164">
    <property type="component" value="Unassembled WGS sequence"/>
</dbReference>
<feature type="domain" description="Glycosyl transferase family 1" evidence="2">
    <location>
        <begin position="189"/>
        <end position="354"/>
    </location>
</feature>
<feature type="domain" description="Glycosyltransferase subfamily 4-like N-terminal" evidence="3">
    <location>
        <begin position="20"/>
        <end position="180"/>
    </location>
</feature>
<gene>
    <name evidence="4" type="ORF">A2898_05650</name>
</gene>
<dbReference type="CDD" id="cd03809">
    <property type="entry name" value="GT4_MtfB-like"/>
    <property type="match status" value="1"/>
</dbReference>
<evidence type="ECO:0000313" key="4">
    <source>
        <dbReference type="EMBL" id="OGY83643.1"/>
    </source>
</evidence>
<evidence type="ECO:0000259" key="3">
    <source>
        <dbReference type="Pfam" id="PF13439"/>
    </source>
</evidence>
<evidence type="ECO:0000256" key="1">
    <source>
        <dbReference type="ARBA" id="ARBA00022679"/>
    </source>
</evidence>
<dbReference type="SUPFAM" id="SSF53756">
    <property type="entry name" value="UDP-Glycosyltransferase/glycogen phosphorylase"/>
    <property type="match status" value="1"/>
</dbReference>
<organism evidence="4 5">
    <name type="scientific">Candidatus Kerfeldbacteria bacterium RIFCSPLOWO2_01_FULL_48_11</name>
    <dbReference type="NCBI Taxonomy" id="1798543"/>
    <lineage>
        <taxon>Bacteria</taxon>
        <taxon>Candidatus Kerfeldiibacteriota</taxon>
    </lineage>
</organism>
<proteinExistence type="predicted"/>
<dbReference type="GO" id="GO:0016757">
    <property type="term" value="F:glycosyltransferase activity"/>
    <property type="evidence" value="ECO:0007669"/>
    <property type="project" value="InterPro"/>
</dbReference>
<dbReference type="Pfam" id="PF00534">
    <property type="entry name" value="Glycos_transf_1"/>
    <property type="match status" value="1"/>
</dbReference>
<protein>
    <recommendedName>
        <fullName evidence="6">Glycosyl transferase family 1 domain-containing protein</fullName>
    </recommendedName>
</protein>
<dbReference type="Gene3D" id="3.40.50.2000">
    <property type="entry name" value="Glycogen Phosphorylase B"/>
    <property type="match status" value="2"/>
</dbReference>
<keyword evidence="1" id="KW-0808">Transferase</keyword>
<dbReference type="FunFam" id="3.40.50.2000:FF:000119">
    <property type="entry name" value="Glycosyl transferase group 1"/>
    <property type="match status" value="1"/>
</dbReference>
<evidence type="ECO:0000313" key="5">
    <source>
        <dbReference type="Proteomes" id="UP000179164"/>
    </source>
</evidence>
<dbReference type="Pfam" id="PF13439">
    <property type="entry name" value="Glyco_transf_4"/>
    <property type="match status" value="1"/>
</dbReference>
<evidence type="ECO:0000259" key="2">
    <source>
        <dbReference type="Pfam" id="PF00534"/>
    </source>
</evidence>
<dbReference type="AlphaFoldDB" id="A0A1G2B364"/>